<evidence type="ECO:0000256" key="1">
    <source>
        <dbReference type="SAM" id="MobiDB-lite"/>
    </source>
</evidence>
<feature type="compositionally biased region" description="Polar residues" evidence="1">
    <location>
        <begin position="1"/>
        <end position="22"/>
    </location>
</feature>
<evidence type="ECO:0000313" key="2">
    <source>
        <dbReference type="EMBL" id="KKM24470.1"/>
    </source>
</evidence>
<organism evidence="2">
    <name type="scientific">marine sediment metagenome</name>
    <dbReference type="NCBI Taxonomy" id="412755"/>
    <lineage>
        <taxon>unclassified sequences</taxon>
        <taxon>metagenomes</taxon>
        <taxon>ecological metagenomes</taxon>
    </lineage>
</organism>
<reference evidence="2" key="1">
    <citation type="journal article" date="2015" name="Nature">
        <title>Complex archaea that bridge the gap between prokaryotes and eukaryotes.</title>
        <authorList>
            <person name="Spang A."/>
            <person name="Saw J.H."/>
            <person name="Jorgensen S.L."/>
            <person name="Zaremba-Niedzwiedzka K."/>
            <person name="Martijn J."/>
            <person name="Lind A.E."/>
            <person name="van Eijk R."/>
            <person name="Schleper C."/>
            <person name="Guy L."/>
            <person name="Ettema T.J."/>
        </authorList>
    </citation>
    <scope>NUCLEOTIDE SEQUENCE</scope>
</reference>
<sequence>MSTSYPGALDSLTNPAGTQTLDSPDHASQHTNANDAIEAIQVVVGTTAGTNVLKAFSAGDIPARLNTSNVLQQVIQGTLASGLVGT</sequence>
<dbReference type="EMBL" id="LAZR01012916">
    <property type="protein sequence ID" value="KKM24470.1"/>
    <property type="molecule type" value="Genomic_DNA"/>
</dbReference>
<name>A0A0F9LA32_9ZZZZ</name>
<accession>A0A0F9LA32</accession>
<comment type="caution">
    <text evidence="2">The sequence shown here is derived from an EMBL/GenBank/DDBJ whole genome shotgun (WGS) entry which is preliminary data.</text>
</comment>
<feature type="non-terminal residue" evidence="2">
    <location>
        <position position="86"/>
    </location>
</feature>
<protein>
    <submittedName>
        <fullName evidence="2">Uncharacterized protein</fullName>
    </submittedName>
</protein>
<gene>
    <name evidence="2" type="ORF">LCGC14_1604740</name>
</gene>
<proteinExistence type="predicted"/>
<dbReference type="AlphaFoldDB" id="A0A0F9LA32"/>
<feature type="region of interest" description="Disordered" evidence="1">
    <location>
        <begin position="1"/>
        <end position="33"/>
    </location>
</feature>